<evidence type="ECO:0000259" key="1">
    <source>
        <dbReference type="Pfam" id="PF18962"/>
    </source>
</evidence>
<reference evidence="2 3" key="2">
    <citation type="journal article" date="2011" name="Stand. Genomic Sci.">
        <title>Complete genome sequence of Leadbetterella byssophila type strain (4M15).</title>
        <authorList>
            <person name="Abt B."/>
            <person name="Teshima H."/>
            <person name="Lucas S."/>
            <person name="Lapidus A."/>
            <person name="Del Rio T.G."/>
            <person name="Nolan M."/>
            <person name="Tice H."/>
            <person name="Cheng J.F."/>
            <person name="Pitluck S."/>
            <person name="Liolios K."/>
            <person name="Pagani I."/>
            <person name="Ivanova N."/>
            <person name="Mavromatis K."/>
            <person name="Pati A."/>
            <person name="Tapia R."/>
            <person name="Han C."/>
            <person name="Goodwin L."/>
            <person name="Chen A."/>
            <person name="Palaniappan K."/>
            <person name="Land M."/>
            <person name="Hauser L."/>
            <person name="Chang Y.J."/>
            <person name="Jeffries C.D."/>
            <person name="Rohde M."/>
            <person name="Goker M."/>
            <person name="Tindall B.J."/>
            <person name="Detter J.C."/>
            <person name="Woyke T."/>
            <person name="Bristow J."/>
            <person name="Eisen J.A."/>
            <person name="Markowitz V."/>
            <person name="Hugenholtz P."/>
            <person name="Klenk H.P."/>
            <person name="Kyrpides N.C."/>
        </authorList>
    </citation>
    <scope>NUCLEOTIDE SEQUENCE [LARGE SCALE GENOMIC DNA]</scope>
    <source>
        <strain evidence="3">DSM 17132 / JCM 16389 / KACC 11308 / NBRC 106382 / 4M15</strain>
    </source>
</reference>
<accession>E4RS61</accession>
<dbReference type="eggNOG" id="COG2831">
    <property type="taxonomic scope" value="Bacteria"/>
</dbReference>
<evidence type="ECO:0000313" key="3">
    <source>
        <dbReference type="Proteomes" id="UP000007435"/>
    </source>
</evidence>
<dbReference type="HOGENOM" id="CLU_846740_0_0_10"/>
<protein>
    <recommendedName>
        <fullName evidence="1">Secretion system C-terminal sorting domain-containing protein</fullName>
    </recommendedName>
</protein>
<dbReference type="InterPro" id="IPR026444">
    <property type="entry name" value="Secre_tail"/>
</dbReference>
<evidence type="ECO:0000313" key="2">
    <source>
        <dbReference type="EMBL" id="ADQ15877.1"/>
    </source>
</evidence>
<dbReference type="NCBIfam" id="TIGR04183">
    <property type="entry name" value="Por_Secre_tail"/>
    <property type="match status" value="1"/>
</dbReference>
<dbReference type="Gene3D" id="2.60.40.10">
    <property type="entry name" value="Immunoglobulins"/>
    <property type="match status" value="1"/>
</dbReference>
<organism evidence="2 3">
    <name type="scientific">Leadbetterella byssophila (strain DSM 17132 / JCM 16389 / KACC 11308 / NBRC 106382 / 4M15)</name>
    <dbReference type="NCBI Taxonomy" id="649349"/>
    <lineage>
        <taxon>Bacteria</taxon>
        <taxon>Pseudomonadati</taxon>
        <taxon>Bacteroidota</taxon>
        <taxon>Cytophagia</taxon>
        <taxon>Cytophagales</taxon>
        <taxon>Leadbetterellaceae</taxon>
        <taxon>Leadbetterella</taxon>
    </lineage>
</organism>
<proteinExistence type="predicted"/>
<keyword evidence="3" id="KW-1185">Reference proteome</keyword>
<dbReference type="EMBL" id="CP002305">
    <property type="protein sequence ID" value="ADQ15877.1"/>
    <property type="molecule type" value="Genomic_DNA"/>
</dbReference>
<feature type="domain" description="Secretion system C-terminal sorting" evidence="1">
    <location>
        <begin position="263"/>
        <end position="328"/>
    </location>
</feature>
<dbReference type="Pfam" id="PF18962">
    <property type="entry name" value="Por_Secre_tail"/>
    <property type="match status" value="1"/>
</dbReference>
<reference key="1">
    <citation type="submission" date="2010-11" db="EMBL/GenBank/DDBJ databases">
        <title>The complete genome of Leadbetterella byssophila DSM 17132.</title>
        <authorList>
            <consortium name="US DOE Joint Genome Institute (JGI-PGF)"/>
            <person name="Lucas S."/>
            <person name="Copeland A."/>
            <person name="Lapidus A."/>
            <person name="Glavina del Rio T."/>
            <person name="Dalin E."/>
            <person name="Tice H."/>
            <person name="Bruce D."/>
            <person name="Goodwin L."/>
            <person name="Pitluck S."/>
            <person name="Kyrpides N."/>
            <person name="Mavromatis K."/>
            <person name="Ivanova N."/>
            <person name="Teshima H."/>
            <person name="Brettin T."/>
            <person name="Detter J.C."/>
            <person name="Han C."/>
            <person name="Tapia R."/>
            <person name="Land M."/>
            <person name="Hauser L."/>
            <person name="Markowitz V."/>
            <person name="Cheng J.-F."/>
            <person name="Hugenholtz P."/>
            <person name="Woyke T."/>
            <person name="Wu D."/>
            <person name="Tindall B."/>
            <person name="Pomrenke H.G."/>
            <person name="Brambilla E."/>
            <person name="Klenk H.-P."/>
            <person name="Eisen J.A."/>
        </authorList>
    </citation>
    <scope>NUCLEOTIDE SEQUENCE [LARGE SCALE GENOMIC DNA]</scope>
    <source>
        <strain>DSM 17132</strain>
    </source>
</reference>
<dbReference type="Proteomes" id="UP000007435">
    <property type="component" value="Chromosome"/>
</dbReference>
<dbReference type="InterPro" id="IPR013783">
    <property type="entry name" value="Ig-like_fold"/>
</dbReference>
<sequence length="328" mass="35515">MKKIFILSVLSTVLSFSKVLGQDLQLNLNYRGSDIFVAGKGNIEVSIANTLSSGSWQANKVAVVLSTSGTTLKFTGNISDLPGGSVCTFEDNALVVTIPAGSEGYIFNVEVEGVSPDVDIIVGGVIDFYNDINTCDLGGMPLVGDQPDNNSSYTTVTVVAATPVTLISFTGRAEGSIAVLDWATAEETEFSHFEIESSADALSFQKVGEVFAKGSNNNYTFSTAQNEDLVYYRLKMVDHDGSFAYSKIIPVSLDESTAPSFLVYPNPTVDYLQIKNKEAGVVRIIDVTGKQIRNQKVDAGIQVIDVKNLREGVYYGWLNEQSFKFVKK</sequence>
<dbReference type="KEGG" id="lby:Lbys_0081"/>
<dbReference type="STRING" id="649349.Lbys_0081"/>
<gene>
    <name evidence="2" type="ordered locus">Lbys_0081</name>
</gene>
<dbReference type="RefSeq" id="WP_013406934.1">
    <property type="nucleotide sequence ID" value="NC_014655.1"/>
</dbReference>
<name>E4RS61_LEAB4</name>
<dbReference type="OrthoDB" id="1490051at2"/>
<dbReference type="AlphaFoldDB" id="E4RS61"/>